<keyword evidence="2" id="KW-1185">Reference proteome</keyword>
<protein>
    <submittedName>
        <fullName evidence="1">Uncharacterized protein</fullName>
    </submittedName>
</protein>
<name>A0A4Y2BGX7_ARAVE</name>
<dbReference type="EMBL" id="BGPR01083394">
    <property type="protein sequence ID" value="GBL91213.1"/>
    <property type="molecule type" value="Genomic_DNA"/>
</dbReference>
<sequence>MRTALPMESGLQENIKFKNSGFESPLRLPVCLDSSGHRRQTLPFISIDFIPDLLHSYEAHSILSYQCSFTITVERVLNAKQELFTLQSTARTAGRIFLEILDSYNQAPYTFQTPSSSELEIPQKHTCCKQVPQIALLLD</sequence>
<organism evidence="1 2">
    <name type="scientific">Araneus ventricosus</name>
    <name type="common">Orbweaver spider</name>
    <name type="synonym">Epeira ventricosa</name>
    <dbReference type="NCBI Taxonomy" id="182803"/>
    <lineage>
        <taxon>Eukaryota</taxon>
        <taxon>Metazoa</taxon>
        <taxon>Ecdysozoa</taxon>
        <taxon>Arthropoda</taxon>
        <taxon>Chelicerata</taxon>
        <taxon>Arachnida</taxon>
        <taxon>Araneae</taxon>
        <taxon>Araneomorphae</taxon>
        <taxon>Entelegynae</taxon>
        <taxon>Araneoidea</taxon>
        <taxon>Araneidae</taxon>
        <taxon>Araneus</taxon>
    </lineage>
</organism>
<evidence type="ECO:0000313" key="1">
    <source>
        <dbReference type="EMBL" id="GBL91213.1"/>
    </source>
</evidence>
<evidence type="ECO:0000313" key="2">
    <source>
        <dbReference type="Proteomes" id="UP000499080"/>
    </source>
</evidence>
<reference evidence="1 2" key="1">
    <citation type="journal article" date="2019" name="Sci. Rep.">
        <title>Orb-weaving spider Araneus ventricosus genome elucidates the spidroin gene catalogue.</title>
        <authorList>
            <person name="Kono N."/>
            <person name="Nakamura H."/>
            <person name="Ohtoshi R."/>
            <person name="Moran D.A.P."/>
            <person name="Shinohara A."/>
            <person name="Yoshida Y."/>
            <person name="Fujiwara M."/>
            <person name="Mori M."/>
            <person name="Tomita M."/>
            <person name="Arakawa K."/>
        </authorList>
    </citation>
    <scope>NUCLEOTIDE SEQUENCE [LARGE SCALE GENOMIC DNA]</scope>
</reference>
<comment type="caution">
    <text evidence="1">The sequence shown here is derived from an EMBL/GenBank/DDBJ whole genome shotgun (WGS) entry which is preliminary data.</text>
</comment>
<proteinExistence type="predicted"/>
<accession>A0A4Y2BGX7</accession>
<dbReference type="Proteomes" id="UP000499080">
    <property type="component" value="Unassembled WGS sequence"/>
</dbReference>
<dbReference type="AlphaFoldDB" id="A0A4Y2BGX7"/>
<gene>
    <name evidence="1" type="ORF">AVEN_269999_1</name>
</gene>